<feature type="region of interest" description="Disordered" evidence="2">
    <location>
        <begin position="34"/>
        <end position="73"/>
    </location>
</feature>
<dbReference type="SUPFAM" id="SSF53067">
    <property type="entry name" value="Actin-like ATPase domain"/>
    <property type="match status" value="2"/>
</dbReference>
<dbReference type="EMBL" id="LFZO01000223">
    <property type="protein sequence ID" value="KXT11041.1"/>
    <property type="molecule type" value="Genomic_DNA"/>
</dbReference>
<proteinExistence type="inferred from homology"/>
<evidence type="ECO:0000256" key="1">
    <source>
        <dbReference type="RuleBase" id="RU000487"/>
    </source>
</evidence>
<comment type="caution">
    <text evidence="3">The sequence shown here is derived from an EMBL/GenBank/DDBJ whole genome shotgun (WGS) entry which is preliminary data.</text>
</comment>
<protein>
    <recommendedName>
        <fullName evidence="5">Actin-like ATPase domain-containing protein</fullName>
    </recommendedName>
</protein>
<dbReference type="Pfam" id="PF00022">
    <property type="entry name" value="Actin"/>
    <property type="match status" value="1"/>
</dbReference>
<dbReference type="OrthoDB" id="337660at2759"/>
<dbReference type="Gene3D" id="3.90.640.10">
    <property type="entry name" value="Actin, Chain A, domain 4"/>
    <property type="match status" value="1"/>
</dbReference>
<organism evidence="3 4">
    <name type="scientific">Pseudocercospora musae</name>
    <dbReference type="NCBI Taxonomy" id="113226"/>
    <lineage>
        <taxon>Eukaryota</taxon>
        <taxon>Fungi</taxon>
        <taxon>Dikarya</taxon>
        <taxon>Ascomycota</taxon>
        <taxon>Pezizomycotina</taxon>
        <taxon>Dothideomycetes</taxon>
        <taxon>Dothideomycetidae</taxon>
        <taxon>Mycosphaerellales</taxon>
        <taxon>Mycosphaerellaceae</taxon>
        <taxon>Pseudocercospora</taxon>
    </lineage>
</organism>
<dbReference type="PANTHER" id="PTHR11937">
    <property type="entry name" value="ACTIN"/>
    <property type="match status" value="1"/>
</dbReference>
<evidence type="ECO:0000313" key="4">
    <source>
        <dbReference type="Proteomes" id="UP000073492"/>
    </source>
</evidence>
<name>A0A139I8G9_9PEZI</name>
<accession>A0A139I8G9</accession>
<evidence type="ECO:0000313" key="3">
    <source>
        <dbReference type="EMBL" id="KXT11041.1"/>
    </source>
</evidence>
<dbReference type="Gene3D" id="3.30.420.40">
    <property type="match status" value="2"/>
</dbReference>
<keyword evidence="4" id="KW-1185">Reference proteome</keyword>
<feature type="compositionally biased region" description="Polar residues" evidence="2">
    <location>
        <begin position="46"/>
        <end position="62"/>
    </location>
</feature>
<gene>
    <name evidence="3" type="ORF">AC579_7315</name>
</gene>
<sequence length="546" mass="60989">MPLPSYALMMKLGALGHTLEPTPTITMAAVIAPSDYDHRQRPSARTRPSSSNLRASVNSPRSPHTPMLGRSISSQYGSPGAFRAEQEDVLIYELDQRYFSAGFAGESKPRCIIPFTPHAGRRVGDFREYKPEYKQDTRHFRLREKWAAGYYLYKRDCRKTDLGLMEDMLERAFRTAQTDHLQVDAKPRKVILIVPSLCPAPYISVALKVIFGHWTQPPAVSLLSNTIMCCVSAGLRNALVVDVGWQETVVTAVGEYKEVAQRRSVRAGRKLTKAMRNIIEGSVPSEDEVKVTFEEAEDITQRMAWCQPKTPDDSEETTLVQLPVPGGQSTEKFSLLFEKLAEPAERVLLASGTHSAEHDDEELPIHLLAHQVLLSLPVDLRSLCISRIVLTGAYGNLPGLRKRLLQELQHLSSERGWDMVSNYGSAKERITPALKDRSPNLANARSRLETFASPEIQLSPYKKPIQDSTPAMDRVHDDIKEPLTLKAEKEQAKGRHEPVKGVIRGVVSLGAWTGASLMASLRLKSAHEVEREDFLKNGLKDQGDRL</sequence>
<dbReference type="AlphaFoldDB" id="A0A139I8G9"/>
<dbReference type="SMART" id="SM00268">
    <property type="entry name" value="ACTIN"/>
    <property type="match status" value="1"/>
</dbReference>
<dbReference type="InterPro" id="IPR043129">
    <property type="entry name" value="ATPase_NBD"/>
</dbReference>
<dbReference type="STRING" id="113226.A0A139I8G9"/>
<dbReference type="InterPro" id="IPR004000">
    <property type="entry name" value="Actin"/>
</dbReference>
<evidence type="ECO:0000256" key="2">
    <source>
        <dbReference type="SAM" id="MobiDB-lite"/>
    </source>
</evidence>
<dbReference type="Proteomes" id="UP000073492">
    <property type="component" value="Unassembled WGS sequence"/>
</dbReference>
<reference evidence="3 4" key="1">
    <citation type="submission" date="2015-07" db="EMBL/GenBank/DDBJ databases">
        <title>Comparative genomics of the Sigatoka disease complex on banana suggests a link between parallel evolutionary changes in Pseudocercospora fijiensis and Pseudocercospora eumusae and increased virulence on the banana host.</title>
        <authorList>
            <person name="Chang T.-C."/>
            <person name="Salvucci A."/>
            <person name="Crous P.W."/>
            <person name="Stergiopoulos I."/>
        </authorList>
    </citation>
    <scope>NUCLEOTIDE SEQUENCE [LARGE SCALE GENOMIC DNA]</scope>
    <source>
        <strain evidence="3 4">CBS 116634</strain>
    </source>
</reference>
<evidence type="ECO:0008006" key="5">
    <source>
        <dbReference type="Google" id="ProtNLM"/>
    </source>
</evidence>
<comment type="similarity">
    <text evidence="1">Belongs to the actin family.</text>
</comment>